<evidence type="ECO:0000259" key="7">
    <source>
        <dbReference type="Pfam" id="PF00460"/>
    </source>
</evidence>
<dbReference type="GO" id="GO:0030694">
    <property type="term" value="C:bacterial-type flagellum basal body, rod"/>
    <property type="evidence" value="ECO:0007669"/>
    <property type="project" value="UniProtKB-UniRule"/>
</dbReference>
<comment type="caution">
    <text evidence="9">The sequence shown here is derived from an EMBL/GenBank/DDBJ whole genome shotgun (WGS) entry which is preliminary data.</text>
</comment>
<dbReference type="RefSeq" id="WP_105357433.1">
    <property type="nucleotide sequence ID" value="NZ_PUIB01000022.1"/>
</dbReference>
<keyword evidence="9" id="KW-0282">Flagellum</keyword>
<evidence type="ECO:0000313" key="10">
    <source>
        <dbReference type="Proteomes" id="UP000239388"/>
    </source>
</evidence>
<evidence type="ECO:0000256" key="1">
    <source>
        <dbReference type="ARBA" id="ARBA00004117"/>
    </source>
</evidence>
<keyword evidence="9" id="KW-0969">Cilium</keyword>
<reference evidence="9 10" key="1">
    <citation type="submission" date="2018-02" db="EMBL/GenBank/DDBJ databases">
        <title>Comparative genomes isolates from brazilian mangrove.</title>
        <authorList>
            <person name="Araujo J.E."/>
            <person name="Taketani R.G."/>
            <person name="Silva M.C.P."/>
            <person name="Loureco M.V."/>
            <person name="Andreote F.D."/>
        </authorList>
    </citation>
    <scope>NUCLEOTIDE SEQUENCE [LARGE SCALE GENOMIC DNA]</scope>
    <source>
        <strain evidence="9 10">NAP PRIS-MGV</strain>
    </source>
</reference>
<feature type="domain" description="Flagellar basal body rod protein N-terminal" evidence="7">
    <location>
        <begin position="5"/>
        <end position="30"/>
    </location>
</feature>
<keyword evidence="9" id="KW-0966">Cell projection</keyword>
<dbReference type="NCBIfam" id="TIGR01395">
    <property type="entry name" value="FlgC"/>
    <property type="match status" value="1"/>
</dbReference>
<evidence type="ECO:0000256" key="4">
    <source>
        <dbReference type="ARBA" id="ARBA00023143"/>
    </source>
</evidence>
<evidence type="ECO:0000256" key="6">
    <source>
        <dbReference type="RuleBase" id="RU362062"/>
    </source>
</evidence>
<dbReference type="AlphaFoldDB" id="A0A2S8FCP0"/>
<keyword evidence="4 6" id="KW-0975">Bacterial flagellum</keyword>
<proteinExistence type="inferred from homology"/>
<comment type="subunit">
    <text evidence="5 6">The basal body constitutes a major portion of the flagellar organelle and consists of four rings (L,P,S, and M) mounted on a central rod. The rod consists of about 26 subunits of FlgG in the distal portion, and FlgB, FlgC and FlgF are thought to build up the proximal portion of the rod with about 6 subunits each.</text>
</comment>
<feature type="domain" description="Flagellar basal-body/hook protein C-terminal" evidence="8">
    <location>
        <begin position="95"/>
        <end position="137"/>
    </location>
</feature>
<dbReference type="InterPro" id="IPR010930">
    <property type="entry name" value="Flg_bb/hook_C_dom"/>
</dbReference>
<evidence type="ECO:0000256" key="3">
    <source>
        <dbReference type="ARBA" id="ARBA00017941"/>
    </source>
</evidence>
<organism evidence="9 10">
    <name type="scientific">Blastopirellula marina</name>
    <dbReference type="NCBI Taxonomy" id="124"/>
    <lineage>
        <taxon>Bacteria</taxon>
        <taxon>Pseudomonadati</taxon>
        <taxon>Planctomycetota</taxon>
        <taxon>Planctomycetia</taxon>
        <taxon>Pirellulales</taxon>
        <taxon>Pirellulaceae</taxon>
        <taxon>Blastopirellula</taxon>
    </lineage>
</organism>
<evidence type="ECO:0000313" key="9">
    <source>
        <dbReference type="EMBL" id="PQO29918.1"/>
    </source>
</evidence>
<dbReference type="Proteomes" id="UP000239388">
    <property type="component" value="Unassembled WGS sequence"/>
</dbReference>
<accession>A0A2S8FCP0</accession>
<dbReference type="EMBL" id="PUIB01000022">
    <property type="protein sequence ID" value="PQO29918.1"/>
    <property type="molecule type" value="Genomic_DNA"/>
</dbReference>
<dbReference type="GO" id="GO:0071978">
    <property type="term" value="P:bacterial-type flagellum-dependent swarming motility"/>
    <property type="evidence" value="ECO:0007669"/>
    <property type="project" value="TreeGrafter"/>
</dbReference>
<comment type="subcellular location">
    <subcellularLocation>
        <location evidence="1 6">Bacterial flagellum basal body</location>
    </subcellularLocation>
</comment>
<comment type="similarity">
    <text evidence="2">Belongs to the flagella basal body rod proteins family.</text>
</comment>
<dbReference type="Pfam" id="PF06429">
    <property type="entry name" value="Flg_bbr_C"/>
    <property type="match status" value="1"/>
</dbReference>
<dbReference type="Pfam" id="PF00460">
    <property type="entry name" value="Flg_bb_rod"/>
    <property type="match status" value="1"/>
</dbReference>
<evidence type="ECO:0000259" key="8">
    <source>
        <dbReference type="Pfam" id="PF06429"/>
    </source>
</evidence>
<dbReference type="InterPro" id="IPR001444">
    <property type="entry name" value="Flag_bb_rod_N"/>
</dbReference>
<dbReference type="InterPro" id="IPR006299">
    <property type="entry name" value="FlgC"/>
</dbReference>
<dbReference type="PANTHER" id="PTHR30435">
    <property type="entry name" value="FLAGELLAR PROTEIN"/>
    <property type="match status" value="1"/>
</dbReference>
<protein>
    <recommendedName>
        <fullName evidence="3 6">Flagellar basal-body rod protein FlgC</fullName>
    </recommendedName>
</protein>
<dbReference type="OrthoDB" id="9794148at2"/>
<gene>
    <name evidence="9" type="primary">flgC</name>
    <name evidence="9" type="ORF">C5Y98_21895</name>
</gene>
<evidence type="ECO:0000256" key="2">
    <source>
        <dbReference type="ARBA" id="ARBA00009677"/>
    </source>
</evidence>
<name>A0A2S8FCP0_9BACT</name>
<evidence type="ECO:0000256" key="5">
    <source>
        <dbReference type="ARBA" id="ARBA00025933"/>
    </source>
</evidence>
<sequence>MITALDISTSGLIAQRERLTTISQNIANMSSLRDANNRLGPYKAKHVILETDDQLATTSGAAGVKVAEVRENNVEPRRRWEPNHPLAIKEGRWKGYVEYPNVDMTEQFVDALEATRAYESNVGVIEMTKNMTNQTLRILA</sequence>
<dbReference type="PANTHER" id="PTHR30435:SF2">
    <property type="entry name" value="FLAGELLAR BASAL-BODY ROD PROTEIN FLGC"/>
    <property type="match status" value="1"/>
</dbReference>